<dbReference type="InParanoid" id="A0A2K3DFS1"/>
<dbReference type="EMBL" id="CM008970">
    <property type="protein sequence ID" value="PNW79383.1"/>
    <property type="molecule type" value="Genomic_DNA"/>
</dbReference>
<name>A0A2K3DFS1_CHLRE</name>
<dbReference type="RefSeq" id="XP_042921611.1">
    <property type="nucleotide sequence ID" value="XM_043066315.1"/>
</dbReference>
<sequence>MYVTVATSPAGACSSLEISCFVIAGNHSQSITALGKAGLSLWYSEAGGELGLHGQGNTRRTRARASCAPERMSAYTHKDIANGDDVGVALVAAAA</sequence>
<organism evidence="1 2">
    <name type="scientific">Chlamydomonas reinhardtii</name>
    <name type="common">Chlamydomonas smithii</name>
    <dbReference type="NCBI Taxonomy" id="3055"/>
    <lineage>
        <taxon>Eukaryota</taxon>
        <taxon>Viridiplantae</taxon>
        <taxon>Chlorophyta</taxon>
        <taxon>core chlorophytes</taxon>
        <taxon>Chlorophyceae</taxon>
        <taxon>CS clade</taxon>
        <taxon>Chlamydomonadales</taxon>
        <taxon>Chlamydomonadaceae</taxon>
        <taxon>Chlamydomonas</taxon>
    </lineage>
</organism>
<evidence type="ECO:0000313" key="1">
    <source>
        <dbReference type="EMBL" id="PNW79383.1"/>
    </source>
</evidence>
<dbReference type="AlphaFoldDB" id="A0A2K3DFS1"/>
<accession>A0A2K3DFS1</accession>
<reference evidence="1 2" key="1">
    <citation type="journal article" date="2007" name="Science">
        <title>The Chlamydomonas genome reveals the evolution of key animal and plant functions.</title>
        <authorList>
            <person name="Merchant S.S."/>
            <person name="Prochnik S.E."/>
            <person name="Vallon O."/>
            <person name="Harris E.H."/>
            <person name="Karpowicz S.J."/>
            <person name="Witman G.B."/>
            <person name="Terry A."/>
            <person name="Salamov A."/>
            <person name="Fritz-Laylin L.K."/>
            <person name="Marechal-Drouard L."/>
            <person name="Marshall W.F."/>
            <person name="Qu L.H."/>
            <person name="Nelson D.R."/>
            <person name="Sanderfoot A.A."/>
            <person name="Spalding M.H."/>
            <person name="Kapitonov V.V."/>
            <person name="Ren Q."/>
            <person name="Ferris P."/>
            <person name="Lindquist E."/>
            <person name="Shapiro H."/>
            <person name="Lucas S.M."/>
            <person name="Grimwood J."/>
            <person name="Schmutz J."/>
            <person name="Cardol P."/>
            <person name="Cerutti H."/>
            <person name="Chanfreau G."/>
            <person name="Chen C.L."/>
            <person name="Cognat V."/>
            <person name="Croft M.T."/>
            <person name="Dent R."/>
            <person name="Dutcher S."/>
            <person name="Fernandez E."/>
            <person name="Fukuzawa H."/>
            <person name="Gonzalez-Ballester D."/>
            <person name="Gonzalez-Halphen D."/>
            <person name="Hallmann A."/>
            <person name="Hanikenne M."/>
            <person name="Hippler M."/>
            <person name="Inwood W."/>
            <person name="Jabbari K."/>
            <person name="Kalanon M."/>
            <person name="Kuras R."/>
            <person name="Lefebvre P.A."/>
            <person name="Lemaire S.D."/>
            <person name="Lobanov A.V."/>
            <person name="Lohr M."/>
            <person name="Manuell A."/>
            <person name="Meier I."/>
            <person name="Mets L."/>
            <person name="Mittag M."/>
            <person name="Mittelmeier T."/>
            <person name="Moroney J.V."/>
            <person name="Moseley J."/>
            <person name="Napoli C."/>
            <person name="Nedelcu A.M."/>
            <person name="Niyogi K."/>
            <person name="Novoselov S.V."/>
            <person name="Paulsen I.T."/>
            <person name="Pazour G."/>
            <person name="Purton S."/>
            <person name="Ral J.P."/>
            <person name="Riano-Pachon D.M."/>
            <person name="Riekhof W."/>
            <person name="Rymarquis L."/>
            <person name="Schroda M."/>
            <person name="Stern D."/>
            <person name="Umen J."/>
            <person name="Willows R."/>
            <person name="Wilson N."/>
            <person name="Zimmer S.L."/>
            <person name="Allmer J."/>
            <person name="Balk J."/>
            <person name="Bisova K."/>
            <person name="Chen C.J."/>
            <person name="Elias M."/>
            <person name="Gendler K."/>
            <person name="Hauser C."/>
            <person name="Lamb M.R."/>
            <person name="Ledford H."/>
            <person name="Long J.C."/>
            <person name="Minagawa J."/>
            <person name="Page M.D."/>
            <person name="Pan J."/>
            <person name="Pootakham W."/>
            <person name="Roje S."/>
            <person name="Rose A."/>
            <person name="Stahlberg E."/>
            <person name="Terauchi A.M."/>
            <person name="Yang P."/>
            <person name="Ball S."/>
            <person name="Bowler C."/>
            <person name="Dieckmann C.L."/>
            <person name="Gladyshev V.N."/>
            <person name="Green P."/>
            <person name="Jorgensen R."/>
            <person name="Mayfield S."/>
            <person name="Mueller-Roeber B."/>
            <person name="Rajamani S."/>
            <person name="Sayre R.T."/>
            <person name="Brokstein P."/>
            <person name="Dubchak I."/>
            <person name="Goodstein D."/>
            <person name="Hornick L."/>
            <person name="Huang Y.W."/>
            <person name="Jhaveri J."/>
            <person name="Luo Y."/>
            <person name="Martinez D."/>
            <person name="Ngau W.C."/>
            <person name="Otillar B."/>
            <person name="Poliakov A."/>
            <person name="Porter A."/>
            <person name="Szajkowski L."/>
            <person name="Werner G."/>
            <person name="Zhou K."/>
            <person name="Grigoriev I.V."/>
            <person name="Rokhsar D.S."/>
            <person name="Grossman A.R."/>
        </authorList>
    </citation>
    <scope>NUCLEOTIDE SEQUENCE [LARGE SCALE GENOMIC DNA]</scope>
    <source>
        <strain evidence="2">CC-503</strain>
    </source>
</reference>
<dbReference type="Gramene" id="PNW79383">
    <property type="protein sequence ID" value="PNW79383"/>
    <property type="gene ID" value="CHLRE_09g413075v5"/>
</dbReference>
<gene>
    <name evidence="1" type="ORF">CHLRE_09g413075v5</name>
</gene>
<proteinExistence type="predicted"/>
<protein>
    <submittedName>
        <fullName evidence="1">Uncharacterized protein</fullName>
    </submittedName>
</protein>
<keyword evidence="2" id="KW-1185">Reference proteome</keyword>
<evidence type="ECO:0000313" key="2">
    <source>
        <dbReference type="Proteomes" id="UP000006906"/>
    </source>
</evidence>
<dbReference type="KEGG" id="cre:CHLRE_09g413075v5"/>
<dbReference type="Proteomes" id="UP000006906">
    <property type="component" value="Chromosome 9"/>
</dbReference>
<dbReference type="GeneID" id="66054905"/>